<feature type="transmembrane region" description="Helical" evidence="25">
    <location>
        <begin position="144"/>
        <end position="165"/>
    </location>
</feature>
<organism evidence="27 28">
    <name type="scientific">Microbaculum marinisediminis</name>
    <dbReference type="NCBI Taxonomy" id="2931392"/>
    <lineage>
        <taxon>Bacteria</taxon>
        <taxon>Pseudomonadati</taxon>
        <taxon>Pseudomonadota</taxon>
        <taxon>Alphaproteobacteria</taxon>
        <taxon>Hyphomicrobiales</taxon>
        <taxon>Tepidamorphaceae</taxon>
        <taxon>Microbaculum</taxon>
    </lineage>
</organism>
<comment type="catalytic activity">
    <reaction evidence="15">
        <text>L-arginyl-L-alpha-amino acid(out) = L-arginyl-L-alpha-amino acid(in)</text>
        <dbReference type="Rhea" id="RHEA:79371"/>
        <dbReference type="ChEBI" id="CHEBI:84315"/>
    </reaction>
</comment>
<evidence type="ECO:0000256" key="20">
    <source>
        <dbReference type="ARBA" id="ARBA00044924"/>
    </source>
</evidence>
<dbReference type="Gene3D" id="1.20.1250.20">
    <property type="entry name" value="MFS general substrate transporter like domains"/>
    <property type="match status" value="2"/>
</dbReference>
<dbReference type="GO" id="GO:0022857">
    <property type="term" value="F:transmembrane transporter activity"/>
    <property type="evidence" value="ECO:0007669"/>
    <property type="project" value="InterPro"/>
</dbReference>
<feature type="transmembrane region" description="Helical" evidence="25">
    <location>
        <begin position="357"/>
        <end position="383"/>
    </location>
</feature>
<evidence type="ECO:0000256" key="13">
    <source>
        <dbReference type="ARBA" id="ARBA00044893"/>
    </source>
</evidence>
<evidence type="ECO:0000256" key="19">
    <source>
        <dbReference type="ARBA" id="ARBA00044919"/>
    </source>
</evidence>
<dbReference type="RefSeq" id="WP_261615225.1">
    <property type="nucleotide sequence ID" value="NZ_JALIDZ010000003.1"/>
</dbReference>
<evidence type="ECO:0000256" key="21">
    <source>
        <dbReference type="ARBA" id="ARBA00044985"/>
    </source>
</evidence>
<keyword evidence="28" id="KW-1185">Reference proteome</keyword>
<accession>A0AAW5QXG0</accession>
<comment type="catalytic activity">
    <reaction evidence="20">
        <text>L-lysyl-glycine(out) = L-lysyl-glycine(in)</text>
        <dbReference type="Rhea" id="RHEA:79407"/>
        <dbReference type="ChEBI" id="CHEBI:191202"/>
    </reaction>
</comment>
<comment type="catalytic activity">
    <reaction evidence="9">
        <text>L-histidyl-glycine(out) = L-histidyl-glycine(in)</text>
        <dbReference type="Rhea" id="RHEA:79395"/>
        <dbReference type="ChEBI" id="CHEBI:229957"/>
    </reaction>
</comment>
<dbReference type="PROSITE" id="PS50850">
    <property type="entry name" value="MFS"/>
    <property type="match status" value="1"/>
</dbReference>
<evidence type="ECO:0000256" key="24">
    <source>
        <dbReference type="ARBA" id="ARBA00046376"/>
    </source>
</evidence>
<feature type="transmembrane region" description="Helical" evidence="25">
    <location>
        <begin position="85"/>
        <end position="103"/>
    </location>
</feature>
<comment type="subunit">
    <text evidence="24">Homodimer. Interacts with lysosomal protein GLMP (via lumenal domain); the interaction starts while both proteins are still in the endoplasmic reticulum and is required for stabilization of MFSD1 in lysosomes but has no direct effect on its targeting to lysosomes or transporter activity.</text>
</comment>
<evidence type="ECO:0000256" key="5">
    <source>
        <dbReference type="ARBA" id="ARBA00022989"/>
    </source>
</evidence>
<evidence type="ECO:0000256" key="9">
    <source>
        <dbReference type="ARBA" id="ARBA00044878"/>
    </source>
</evidence>
<dbReference type="Pfam" id="PF07690">
    <property type="entry name" value="MFS_1"/>
    <property type="match status" value="1"/>
</dbReference>
<evidence type="ECO:0000256" key="2">
    <source>
        <dbReference type="ARBA" id="ARBA00008335"/>
    </source>
</evidence>
<dbReference type="InterPro" id="IPR011701">
    <property type="entry name" value="MFS"/>
</dbReference>
<comment type="catalytic activity">
    <reaction evidence="13">
        <text>L-alpha-aminoacyl-L-lysine(out) = L-alpha-aminoacyl-L-lysine(in)</text>
        <dbReference type="Rhea" id="RHEA:79383"/>
        <dbReference type="ChEBI" id="CHEBI:229966"/>
    </reaction>
</comment>
<comment type="catalytic activity">
    <reaction evidence="12">
        <text>L-lysyl-L-alpha-amino acid(out) = L-lysyl-L-alpha-amino acid(in)</text>
        <dbReference type="Rhea" id="RHEA:79387"/>
        <dbReference type="ChEBI" id="CHEBI:229965"/>
    </reaction>
</comment>
<evidence type="ECO:0000256" key="16">
    <source>
        <dbReference type="ARBA" id="ARBA00044900"/>
    </source>
</evidence>
<reference evidence="27 28" key="1">
    <citation type="submission" date="2022-04" db="EMBL/GenBank/DDBJ databases">
        <authorList>
            <person name="Ye Y.-Q."/>
            <person name="Du Z.-J."/>
        </authorList>
    </citation>
    <scope>NUCLEOTIDE SEQUENCE [LARGE SCALE GENOMIC DNA]</scope>
    <source>
        <strain evidence="27 28">A6E488</strain>
    </source>
</reference>
<keyword evidence="4 25" id="KW-0812">Transmembrane</keyword>
<evidence type="ECO:0000256" key="3">
    <source>
        <dbReference type="ARBA" id="ARBA00022448"/>
    </source>
</evidence>
<dbReference type="InterPro" id="IPR036259">
    <property type="entry name" value="MFS_trans_sf"/>
</dbReference>
<comment type="caution">
    <text evidence="27">The sequence shown here is derived from an EMBL/GenBank/DDBJ whole genome shotgun (WGS) entry which is preliminary data.</text>
</comment>
<dbReference type="Proteomes" id="UP001320898">
    <property type="component" value="Unassembled WGS sequence"/>
</dbReference>
<evidence type="ECO:0000256" key="25">
    <source>
        <dbReference type="SAM" id="Phobius"/>
    </source>
</evidence>
<name>A0AAW5QXG0_9HYPH</name>
<dbReference type="InterPro" id="IPR052187">
    <property type="entry name" value="MFSD1"/>
</dbReference>
<comment type="function">
    <text evidence="23">Lysosomal dipeptide uniporter that selectively exports lysine, arginine or histidine-containing dipeptides with a net positive charge from the lysosome lumen into the cytosol. Could play a role in a specific type of protein O-glycosylation indirectly regulating macrophages migration and tissue invasion. Also essential for liver homeostasis.</text>
</comment>
<evidence type="ECO:0000313" key="27">
    <source>
        <dbReference type="EMBL" id="MCT8971650.1"/>
    </source>
</evidence>
<sequence>MSDDSRAGAAPPPAATIFALISVLCAIYVVSQFLRNSVGVIAPNLSDELGLAPQEIGVLSSTFFLAFAAAQIPLGVAIDRYGPKLCMLASVGIAVVGCLIFAWSDSLFGLTVARALMGLGCSSFFMGPLTIYTRWFHSRQFSTLTGVQLGVGTIGTLFATAPLAWSTGLYGWRATFVFVAVGAAVVGLLVAMIARDAPPGSRPEAHRPASLKESFAGLGEVIRVPGFWPLFAIHFVGYAAFVTVLGLWGGPFVTDVLGYDLNERGNILLVMAAAQIVGLFAWGPTDRLYGYRRLPVSIGALSTAAMLLVLCVFGDRGGVTIYAIFIVLGFVAGFVPVQTGHGRALFDKRLVGRGITFLNLATIGGVFVLQAITGVIIGAFPPVELATGEIGRPFAAYQAAFAFLALCVVVAWVYYRTAPDPKVDTD</sequence>
<evidence type="ECO:0000256" key="14">
    <source>
        <dbReference type="ARBA" id="ARBA00044898"/>
    </source>
</evidence>
<feature type="transmembrane region" description="Helical" evidence="25">
    <location>
        <begin position="319"/>
        <end position="337"/>
    </location>
</feature>
<evidence type="ECO:0000256" key="7">
    <source>
        <dbReference type="ARBA" id="ARBA00023228"/>
    </source>
</evidence>
<feature type="transmembrane region" description="Helical" evidence="25">
    <location>
        <begin position="265"/>
        <end position="282"/>
    </location>
</feature>
<evidence type="ECO:0000313" key="28">
    <source>
        <dbReference type="Proteomes" id="UP001320898"/>
    </source>
</evidence>
<comment type="catalytic activity">
    <reaction evidence="14">
        <text>L-aspartyl-L-lysine(out) = L-aspartyl-L-lysine(in)</text>
        <dbReference type="Rhea" id="RHEA:79411"/>
        <dbReference type="ChEBI" id="CHEBI:229953"/>
    </reaction>
</comment>
<comment type="catalytic activity">
    <reaction evidence="11">
        <text>L-alpha-aminoacyl-L-histidine(out) = L-alpha-aminoacyl-L-histidine(in)</text>
        <dbReference type="Rhea" id="RHEA:79375"/>
        <dbReference type="ChEBI" id="CHEBI:229967"/>
    </reaction>
</comment>
<evidence type="ECO:0000256" key="15">
    <source>
        <dbReference type="ARBA" id="ARBA00044899"/>
    </source>
</evidence>
<dbReference type="InterPro" id="IPR020846">
    <property type="entry name" value="MFS_dom"/>
</dbReference>
<comment type="catalytic activity">
    <reaction evidence="16">
        <text>L-lysyl-L-lysine(out) = L-lysyl-L-lysine(in)</text>
        <dbReference type="Rhea" id="RHEA:79403"/>
        <dbReference type="ChEBI" id="CHEBI:229956"/>
    </reaction>
</comment>
<feature type="transmembrane region" description="Helical" evidence="25">
    <location>
        <begin position="56"/>
        <end position="78"/>
    </location>
</feature>
<evidence type="ECO:0000256" key="4">
    <source>
        <dbReference type="ARBA" id="ARBA00022692"/>
    </source>
</evidence>
<evidence type="ECO:0000256" key="8">
    <source>
        <dbReference type="ARBA" id="ARBA00044876"/>
    </source>
</evidence>
<feature type="transmembrane region" description="Helical" evidence="25">
    <location>
        <begin position="230"/>
        <end position="253"/>
    </location>
</feature>
<evidence type="ECO:0000256" key="10">
    <source>
        <dbReference type="ARBA" id="ARBA00044881"/>
    </source>
</evidence>
<dbReference type="GO" id="GO:0005765">
    <property type="term" value="C:lysosomal membrane"/>
    <property type="evidence" value="ECO:0007669"/>
    <property type="project" value="UniProtKB-SubCell"/>
</dbReference>
<evidence type="ECO:0000256" key="6">
    <source>
        <dbReference type="ARBA" id="ARBA00023136"/>
    </source>
</evidence>
<comment type="catalytic activity">
    <reaction evidence="8">
        <text>L-lysyl-L-alanine(out) = L-lysyl-L-alanine(in)</text>
        <dbReference type="Rhea" id="RHEA:79399"/>
        <dbReference type="ChEBI" id="CHEBI:229954"/>
    </reaction>
</comment>
<feature type="transmembrane region" description="Helical" evidence="25">
    <location>
        <begin position="294"/>
        <end position="313"/>
    </location>
</feature>
<feature type="domain" description="Major facilitator superfamily (MFS) profile" evidence="26">
    <location>
        <begin position="20"/>
        <end position="422"/>
    </location>
</feature>
<dbReference type="AlphaFoldDB" id="A0AAW5QXG0"/>
<dbReference type="SUPFAM" id="SSF103473">
    <property type="entry name" value="MFS general substrate transporter"/>
    <property type="match status" value="1"/>
</dbReference>
<protein>
    <recommendedName>
        <fullName evidence="21">Lysosomal dipeptide transporter MFSD1</fullName>
    </recommendedName>
    <alternativeName>
        <fullName evidence="22">Major facilitator superfamily domain-containing protein 1</fullName>
    </alternativeName>
</protein>
<gene>
    <name evidence="27" type="ORF">MUB46_07265</name>
</gene>
<dbReference type="EMBL" id="JALIDZ010000003">
    <property type="protein sequence ID" value="MCT8971650.1"/>
    <property type="molecule type" value="Genomic_DNA"/>
</dbReference>
<comment type="catalytic activity">
    <reaction evidence="17">
        <text>L-arginyl-glycine(out) = L-arginyl-glycine(in)</text>
        <dbReference type="Rhea" id="RHEA:79391"/>
        <dbReference type="ChEBI" id="CHEBI:229955"/>
    </reaction>
</comment>
<evidence type="ECO:0000256" key="12">
    <source>
        <dbReference type="ARBA" id="ARBA00044891"/>
    </source>
</evidence>
<proteinExistence type="inferred from homology"/>
<comment type="similarity">
    <text evidence="2">Belongs to the major facilitator superfamily.</text>
</comment>
<evidence type="ECO:0000256" key="23">
    <source>
        <dbReference type="ARBA" id="ARBA00045709"/>
    </source>
</evidence>
<comment type="catalytic activity">
    <reaction evidence="18">
        <text>L-histidyl-L-alpha-amino acid(out) = L-histidyl-L-alpha-amino acid(in)</text>
        <dbReference type="Rhea" id="RHEA:79379"/>
        <dbReference type="ChEBI" id="CHEBI:229964"/>
    </reaction>
</comment>
<comment type="catalytic activity">
    <reaction evidence="10">
        <text>L-alpha-aminoacyl-L-arginine(out) = L-alpha-aminoacyl-L-arginine(in)</text>
        <dbReference type="Rhea" id="RHEA:79367"/>
        <dbReference type="ChEBI" id="CHEBI:229968"/>
    </reaction>
</comment>
<keyword evidence="7" id="KW-0458">Lysosome</keyword>
<evidence type="ECO:0000256" key="1">
    <source>
        <dbReference type="ARBA" id="ARBA00004155"/>
    </source>
</evidence>
<evidence type="ECO:0000256" key="22">
    <source>
        <dbReference type="ARBA" id="ARBA00045018"/>
    </source>
</evidence>
<feature type="transmembrane region" description="Helical" evidence="25">
    <location>
        <begin position="395"/>
        <end position="415"/>
    </location>
</feature>
<feature type="transmembrane region" description="Helical" evidence="25">
    <location>
        <begin position="171"/>
        <end position="194"/>
    </location>
</feature>
<evidence type="ECO:0000256" key="11">
    <source>
        <dbReference type="ARBA" id="ARBA00044884"/>
    </source>
</evidence>
<dbReference type="PANTHER" id="PTHR23512">
    <property type="entry name" value="MAJOR FACILITATOR SUPERFAMILY DOMAIN-CONTAINING PROTEIN 1"/>
    <property type="match status" value="1"/>
</dbReference>
<comment type="catalytic activity">
    <reaction evidence="19">
        <text>L-alanyl-L-lysine(out) = L-alanyl-L-lysine(in)</text>
        <dbReference type="Rhea" id="RHEA:79415"/>
        <dbReference type="ChEBI" id="CHEBI:192470"/>
    </reaction>
</comment>
<feature type="transmembrane region" description="Helical" evidence="25">
    <location>
        <begin position="12"/>
        <end position="30"/>
    </location>
</feature>
<dbReference type="PANTHER" id="PTHR23512:SF3">
    <property type="entry name" value="MAJOR FACILITATOR SUPERFAMILY DOMAIN-CONTAINING PROTEIN 1"/>
    <property type="match status" value="1"/>
</dbReference>
<keyword evidence="6 25" id="KW-0472">Membrane</keyword>
<evidence type="ECO:0000259" key="26">
    <source>
        <dbReference type="PROSITE" id="PS50850"/>
    </source>
</evidence>
<keyword evidence="5 25" id="KW-1133">Transmembrane helix</keyword>
<evidence type="ECO:0000256" key="17">
    <source>
        <dbReference type="ARBA" id="ARBA00044903"/>
    </source>
</evidence>
<comment type="subcellular location">
    <subcellularLocation>
        <location evidence="1">Lysosome membrane</location>
        <topology evidence="1">Multi-pass membrane protein</topology>
    </subcellularLocation>
</comment>
<evidence type="ECO:0000256" key="18">
    <source>
        <dbReference type="ARBA" id="ARBA00044912"/>
    </source>
</evidence>
<feature type="transmembrane region" description="Helical" evidence="25">
    <location>
        <begin position="115"/>
        <end position="132"/>
    </location>
</feature>
<keyword evidence="3" id="KW-0813">Transport</keyword>